<comment type="caution">
    <text evidence="1">The sequence shown here is derived from an EMBL/GenBank/DDBJ whole genome shotgun (WGS) entry which is preliminary data.</text>
</comment>
<protein>
    <submittedName>
        <fullName evidence="1">Uncharacterized protein</fullName>
    </submittedName>
</protein>
<evidence type="ECO:0000313" key="1">
    <source>
        <dbReference type="EMBL" id="RYQ87718.1"/>
    </source>
</evidence>
<gene>
    <name evidence="1" type="ORF">Ahy_B09g095254</name>
</gene>
<organism evidence="1 2">
    <name type="scientific">Arachis hypogaea</name>
    <name type="common">Peanut</name>
    <dbReference type="NCBI Taxonomy" id="3818"/>
    <lineage>
        <taxon>Eukaryota</taxon>
        <taxon>Viridiplantae</taxon>
        <taxon>Streptophyta</taxon>
        <taxon>Embryophyta</taxon>
        <taxon>Tracheophyta</taxon>
        <taxon>Spermatophyta</taxon>
        <taxon>Magnoliopsida</taxon>
        <taxon>eudicotyledons</taxon>
        <taxon>Gunneridae</taxon>
        <taxon>Pentapetalae</taxon>
        <taxon>rosids</taxon>
        <taxon>fabids</taxon>
        <taxon>Fabales</taxon>
        <taxon>Fabaceae</taxon>
        <taxon>Papilionoideae</taxon>
        <taxon>50 kb inversion clade</taxon>
        <taxon>dalbergioids sensu lato</taxon>
        <taxon>Dalbergieae</taxon>
        <taxon>Pterocarpus clade</taxon>
        <taxon>Arachis</taxon>
    </lineage>
</organism>
<dbReference type="Proteomes" id="UP000289738">
    <property type="component" value="Chromosome B09"/>
</dbReference>
<sequence length="99" mass="11536">MIVQLGRINNHLHSSIEEYYWYWHHPPLSSFKLPFPTNITAFNFRFYFSPSFLSVFHSFSHLLSLQTPTLSLASGEKQKVMKEVIVTCEGIVNIELAEF</sequence>
<dbReference type="EMBL" id="SDMP01000019">
    <property type="protein sequence ID" value="RYQ87718.1"/>
    <property type="molecule type" value="Genomic_DNA"/>
</dbReference>
<reference evidence="1 2" key="1">
    <citation type="submission" date="2019-01" db="EMBL/GenBank/DDBJ databases">
        <title>Sequencing of cultivated peanut Arachis hypogaea provides insights into genome evolution and oil improvement.</title>
        <authorList>
            <person name="Chen X."/>
        </authorList>
    </citation>
    <scope>NUCLEOTIDE SEQUENCE [LARGE SCALE GENOMIC DNA]</scope>
    <source>
        <strain evidence="2">cv. Fuhuasheng</strain>
        <tissue evidence="1">Leaves</tissue>
    </source>
</reference>
<evidence type="ECO:0000313" key="2">
    <source>
        <dbReference type="Proteomes" id="UP000289738"/>
    </source>
</evidence>
<keyword evidence="2" id="KW-1185">Reference proteome</keyword>
<proteinExistence type="predicted"/>
<name>A0A444XDB9_ARAHY</name>
<accession>A0A444XDB9</accession>
<dbReference type="AlphaFoldDB" id="A0A444XDB9"/>